<evidence type="ECO:0000313" key="1">
    <source>
        <dbReference type="EMBL" id="CAD7679313.1"/>
    </source>
</evidence>
<keyword evidence="3" id="KW-1185">Reference proteome</keyword>
<dbReference type="EMBL" id="CAJHUB010000765">
    <property type="protein sequence ID" value="CAD7688205.1"/>
    <property type="molecule type" value="Genomic_DNA"/>
</dbReference>
<accession>A0A811YSD3</accession>
<reference evidence="1" key="1">
    <citation type="submission" date="2020-12" db="EMBL/GenBank/DDBJ databases">
        <authorList>
            <consortium name="Molecular Ecology Group"/>
        </authorList>
    </citation>
    <scope>NUCLEOTIDE SEQUENCE</scope>
    <source>
        <strain evidence="1">TBG_1078</strain>
    </source>
</reference>
<evidence type="ECO:0000313" key="2">
    <source>
        <dbReference type="EMBL" id="CAD7688205.1"/>
    </source>
</evidence>
<proteinExistence type="predicted"/>
<dbReference type="Proteomes" id="UP000645828">
    <property type="component" value="Unassembled WGS sequence"/>
</dbReference>
<protein>
    <submittedName>
        <fullName evidence="1">(raccoon dog) hypothetical protein</fullName>
    </submittedName>
</protein>
<sequence>MQIFLTPSCNAHPERQVAPPAWLLPRKPHWASQQQTTGALNCVCEHLCFILIYMVHLLARCVLKFQWAYFLKLNFCYITDSKLCKQHYRYPFWPPRSLWRISPKVHSKHFQRLWIRNVIQSRNDGTDGPSHLPDNDWRRSPGWKAAIENGFEVSKESLICTHNTSEEVGIPG</sequence>
<name>A0A811YSD3_NYCPR</name>
<dbReference type="EMBL" id="CAJHUB010000711">
    <property type="protein sequence ID" value="CAD7679313.1"/>
    <property type="molecule type" value="Genomic_DNA"/>
</dbReference>
<dbReference type="AlphaFoldDB" id="A0A811YSD3"/>
<evidence type="ECO:0000313" key="3">
    <source>
        <dbReference type="Proteomes" id="UP000645828"/>
    </source>
</evidence>
<organism evidence="1 3">
    <name type="scientific">Nyctereutes procyonoides</name>
    <name type="common">Raccoon dog</name>
    <name type="synonym">Canis procyonoides</name>
    <dbReference type="NCBI Taxonomy" id="34880"/>
    <lineage>
        <taxon>Eukaryota</taxon>
        <taxon>Metazoa</taxon>
        <taxon>Chordata</taxon>
        <taxon>Craniata</taxon>
        <taxon>Vertebrata</taxon>
        <taxon>Euteleostomi</taxon>
        <taxon>Mammalia</taxon>
        <taxon>Eutheria</taxon>
        <taxon>Laurasiatheria</taxon>
        <taxon>Carnivora</taxon>
        <taxon>Caniformia</taxon>
        <taxon>Canidae</taxon>
        <taxon>Nyctereutes</taxon>
    </lineage>
</organism>
<comment type="caution">
    <text evidence="1">The sequence shown here is derived from an EMBL/GenBank/DDBJ whole genome shotgun (WGS) entry which is preliminary data.</text>
</comment>
<gene>
    <name evidence="1" type="ORF">NYPRO_LOCUS12112</name>
    <name evidence="2" type="ORF">NYPRO_LOCUS20998</name>
</gene>